<evidence type="ECO:0000256" key="6">
    <source>
        <dbReference type="SAM" id="Phobius"/>
    </source>
</evidence>
<evidence type="ECO:0000259" key="7">
    <source>
        <dbReference type="Pfam" id="PF01957"/>
    </source>
</evidence>
<evidence type="ECO:0000313" key="9">
    <source>
        <dbReference type="Proteomes" id="UP001375743"/>
    </source>
</evidence>
<dbReference type="Gene3D" id="2.40.50.140">
    <property type="entry name" value="Nucleic acid-binding proteins"/>
    <property type="match status" value="1"/>
</dbReference>
<dbReference type="Pfam" id="PF01957">
    <property type="entry name" value="NfeD"/>
    <property type="match status" value="1"/>
</dbReference>
<accession>A0ABU8XVF5</accession>
<protein>
    <submittedName>
        <fullName evidence="8">NfeD family protein</fullName>
    </submittedName>
</protein>
<comment type="subcellular location">
    <subcellularLocation>
        <location evidence="1">Membrane</location>
        <topology evidence="1">Multi-pass membrane protein</topology>
    </subcellularLocation>
</comment>
<dbReference type="EMBL" id="JBBLZC010000022">
    <property type="protein sequence ID" value="MEK0085177.1"/>
    <property type="molecule type" value="Genomic_DNA"/>
</dbReference>
<evidence type="ECO:0000256" key="1">
    <source>
        <dbReference type="ARBA" id="ARBA00004141"/>
    </source>
</evidence>
<feature type="transmembrane region" description="Helical" evidence="6">
    <location>
        <begin position="51"/>
        <end position="70"/>
    </location>
</feature>
<dbReference type="InterPro" id="IPR002810">
    <property type="entry name" value="NfeD-like_C"/>
</dbReference>
<dbReference type="Proteomes" id="UP001375743">
    <property type="component" value="Unassembled WGS sequence"/>
</dbReference>
<feature type="region of interest" description="Disordered" evidence="5">
    <location>
        <begin position="143"/>
        <end position="163"/>
    </location>
</feature>
<keyword evidence="4 6" id="KW-0472">Membrane</keyword>
<proteinExistence type="predicted"/>
<evidence type="ECO:0000256" key="5">
    <source>
        <dbReference type="SAM" id="MobiDB-lite"/>
    </source>
</evidence>
<dbReference type="InterPro" id="IPR012340">
    <property type="entry name" value="NA-bd_OB-fold"/>
</dbReference>
<keyword evidence="9" id="KW-1185">Reference proteome</keyword>
<dbReference type="InterPro" id="IPR052165">
    <property type="entry name" value="Membrane_assoc_protease"/>
</dbReference>
<organism evidence="8 9">
    <name type="scientific">Benzoatithermus flavus</name>
    <dbReference type="NCBI Taxonomy" id="3108223"/>
    <lineage>
        <taxon>Bacteria</taxon>
        <taxon>Pseudomonadati</taxon>
        <taxon>Pseudomonadota</taxon>
        <taxon>Alphaproteobacteria</taxon>
        <taxon>Geminicoccales</taxon>
        <taxon>Geminicoccaceae</taxon>
        <taxon>Benzoatithermus</taxon>
    </lineage>
</organism>
<evidence type="ECO:0000256" key="3">
    <source>
        <dbReference type="ARBA" id="ARBA00022989"/>
    </source>
</evidence>
<reference evidence="8 9" key="1">
    <citation type="submission" date="2024-01" db="EMBL/GenBank/DDBJ databases">
        <title>Multi-omics insights into the function and evolution of sodium benzoate biodegradation pathways in Benzoatithermus flavus gen. nov., sp. nov. from hot spring.</title>
        <authorList>
            <person name="Hu C.-J."/>
            <person name="Li W.-J."/>
        </authorList>
    </citation>
    <scope>NUCLEOTIDE SEQUENCE [LARGE SCALE GENOMIC DNA]</scope>
    <source>
        <strain evidence="8 9">SYSU G07066</strain>
    </source>
</reference>
<comment type="caution">
    <text evidence="8">The sequence shown here is derived from an EMBL/GenBank/DDBJ whole genome shotgun (WGS) entry which is preliminary data.</text>
</comment>
<dbReference type="PANTHER" id="PTHR33507:SF3">
    <property type="entry name" value="INNER MEMBRANE PROTEIN YBBJ"/>
    <property type="match status" value="1"/>
</dbReference>
<evidence type="ECO:0000256" key="2">
    <source>
        <dbReference type="ARBA" id="ARBA00022692"/>
    </source>
</evidence>
<feature type="domain" description="NfeD-like C-terminal" evidence="7">
    <location>
        <begin position="93"/>
        <end position="142"/>
    </location>
</feature>
<feature type="transmembrane region" description="Helical" evidence="6">
    <location>
        <begin position="20"/>
        <end position="44"/>
    </location>
</feature>
<keyword evidence="3 6" id="KW-1133">Transmembrane helix</keyword>
<evidence type="ECO:0000313" key="8">
    <source>
        <dbReference type="EMBL" id="MEK0085177.1"/>
    </source>
</evidence>
<sequence length="163" mass="16939">MTPAPWHWLVLGGVLLLLEAFTMGFACLWLAVGAGLTGLLLWLVPALPWQAQVLAFALCAVGALGGWRWWRRRSPVLPADPALNRRGASHVGGETVLVAGIGPGHGRVRVADGTWLADGPPLPAGTRVRIVGADGPVLHVVPAGEVHPDGPAAATTDRPSARA</sequence>
<dbReference type="RefSeq" id="WP_418161023.1">
    <property type="nucleotide sequence ID" value="NZ_JBBLZC010000022.1"/>
</dbReference>
<evidence type="ECO:0000256" key="4">
    <source>
        <dbReference type="ARBA" id="ARBA00023136"/>
    </source>
</evidence>
<dbReference type="PANTHER" id="PTHR33507">
    <property type="entry name" value="INNER MEMBRANE PROTEIN YBBJ"/>
    <property type="match status" value="1"/>
</dbReference>
<name>A0ABU8XVF5_9PROT</name>
<gene>
    <name evidence="8" type="ORF">U1T56_18645</name>
</gene>
<keyword evidence="2 6" id="KW-0812">Transmembrane</keyword>